<keyword evidence="3" id="KW-1185">Reference proteome</keyword>
<dbReference type="Proteomes" id="UP001500655">
    <property type="component" value="Unassembled WGS sequence"/>
</dbReference>
<sequence>MSATLRVRPSERETSSPRPPIRVRPVPPLEPPTDDEWSRAGADPYAASAPTLPFPLRPAGTDAADAADAADAPGGADSAPAPGARPDGAPLRTHANTAGRGGAAPGDNQPRGNQQQTSARLAVHRFLAACLEVLGGYRPVSQLRALCAPDEYVEITRQLSALTANGEPLVADLVPRGRTPVTTRAATGAPPRGPRPERAGRPAVRRVHIGEPLTGVAEVVVLMERRQRTRAVTLRLELADRRWTCTHLRVL</sequence>
<evidence type="ECO:0000313" key="3">
    <source>
        <dbReference type="Proteomes" id="UP001500655"/>
    </source>
</evidence>
<evidence type="ECO:0000313" key="2">
    <source>
        <dbReference type="EMBL" id="GAA1745551.1"/>
    </source>
</evidence>
<feature type="region of interest" description="Disordered" evidence="1">
    <location>
        <begin position="181"/>
        <end position="201"/>
    </location>
</feature>
<reference evidence="2 3" key="1">
    <citation type="journal article" date="2019" name="Int. J. Syst. Evol. Microbiol.">
        <title>The Global Catalogue of Microorganisms (GCM) 10K type strain sequencing project: providing services to taxonomists for standard genome sequencing and annotation.</title>
        <authorList>
            <consortium name="The Broad Institute Genomics Platform"/>
            <consortium name="The Broad Institute Genome Sequencing Center for Infectious Disease"/>
            <person name="Wu L."/>
            <person name="Ma J."/>
        </authorList>
    </citation>
    <scope>NUCLEOTIDE SEQUENCE [LARGE SCALE GENOMIC DNA]</scope>
    <source>
        <strain evidence="2 3">JCM 13249</strain>
    </source>
</reference>
<organism evidence="2 3">
    <name type="scientific">Luedemannella helvata</name>
    <dbReference type="NCBI Taxonomy" id="349315"/>
    <lineage>
        <taxon>Bacteria</taxon>
        <taxon>Bacillati</taxon>
        <taxon>Actinomycetota</taxon>
        <taxon>Actinomycetes</taxon>
        <taxon>Micromonosporales</taxon>
        <taxon>Micromonosporaceae</taxon>
        <taxon>Luedemannella</taxon>
    </lineage>
</organism>
<dbReference type="Pfam" id="PF20060">
    <property type="entry name" value="DUF6459"/>
    <property type="match status" value="1"/>
</dbReference>
<comment type="caution">
    <text evidence="2">The sequence shown here is derived from an EMBL/GenBank/DDBJ whole genome shotgun (WGS) entry which is preliminary data.</text>
</comment>
<feature type="region of interest" description="Disordered" evidence="1">
    <location>
        <begin position="1"/>
        <end position="118"/>
    </location>
</feature>
<dbReference type="InterPro" id="IPR045596">
    <property type="entry name" value="DUF6459"/>
</dbReference>
<protein>
    <submittedName>
        <fullName evidence="2">Uncharacterized protein</fullName>
    </submittedName>
</protein>
<dbReference type="EMBL" id="BAAALS010000006">
    <property type="protein sequence ID" value="GAA1745551.1"/>
    <property type="molecule type" value="Genomic_DNA"/>
</dbReference>
<accession>A0ABN2K2C5</accession>
<evidence type="ECO:0000256" key="1">
    <source>
        <dbReference type="SAM" id="MobiDB-lite"/>
    </source>
</evidence>
<gene>
    <name evidence="2" type="ORF">GCM10009681_15590</name>
</gene>
<name>A0ABN2K2C5_9ACTN</name>
<proteinExistence type="predicted"/>
<feature type="compositionally biased region" description="Low complexity" evidence="1">
    <location>
        <begin position="58"/>
        <end position="90"/>
    </location>
</feature>
<feature type="compositionally biased region" description="Pro residues" evidence="1">
    <location>
        <begin position="17"/>
        <end position="31"/>
    </location>
</feature>
<feature type="compositionally biased region" description="Low complexity" evidence="1">
    <location>
        <begin position="181"/>
        <end position="190"/>
    </location>
</feature>
<dbReference type="RefSeq" id="WP_344078448.1">
    <property type="nucleotide sequence ID" value="NZ_BAAALS010000006.1"/>
</dbReference>